<dbReference type="InterPro" id="IPR000086">
    <property type="entry name" value="NUDIX_hydrolase_dom"/>
</dbReference>
<dbReference type="InterPro" id="IPR015943">
    <property type="entry name" value="WD40/YVTN_repeat-like_dom_sf"/>
</dbReference>
<dbReference type="GO" id="GO:0046872">
    <property type="term" value="F:metal ion binding"/>
    <property type="evidence" value="ECO:0007669"/>
    <property type="project" value="UniProtKB-KW"/>
</dbReference>
<dbReference type="SUPFAM" id="SSF52540">
    <property type="entry name" value="P-loop containing nucleoside triphosphate hydrolases"/>
    <property type="match status" value="1"/>
</dbReference>
<dbReference type="InterPro" id="IPR005759">
    <property type="entry name" value="Nth"/>
</dbReference>
<dbReference type="PROSITE" id="PS01155">
    <property type="entry name" value="ENDONUCLEASE_III_2"/>
    <property type="match status" value="1"/>
</dbReference>
<dbReference type="GO" id="GO:0000701">
    <property type="term" value="F:purine-specific mismatch base pair DNA N-glycosylase activity"/>
    <property type="evidence" value="ECO:0007669"/>
    <property type="project" value="UniProtKB-EC"/>
</dbReference>
<dbReference type="SMART" id="SM00320">
    <property type="entry name" value="WD40"/>
    <property type="match status" value="11"/>
</dbReference>
<dbReference type="InterPro" id="IPR003265">
    <property type="entry name" value="HhH-GPD_domain"/>
</dbReference>
<evidence type="ECO:0000256" key="5">
    <source>
        <dbReference type="ARBA" id="ARBA00022023"/>
    </source>
</evidence>
<dbReference type="PROSITE" id="PS00764">
    <property type="entry name" value="ENDONUCLEASE_III_1"/>
    <property type="match status" value="1"/>
</dbReference>
<dbReference type="InterPro" id="IPR015797">
    <property type="entry name" value="NUDIX_hydrolase-like_dom_sf"/>
</dbReference>
<dbReference type="GO" id="GO:0003677">
    <property type="term" value="F:DNA binding"/>
    <property type="evidence" value="ECO:0007669"/>
    <property type="project" value="InterPro"/>
</dbReference>
<dbReference type="InterPro" id="IPR011257">
    <property type="entry name" value="DNA_glycosylase"/>
</dbReference>
<comment type="caution">
    <text evidence="17">The sequence shown here is derived from an EMBL/GenBank/DDBJ whole genome shotgun (WGS) entry which is preliminary data.</text>
</comment>
<dbReference type="SUPFAM" id="SSF50998">
    <property type="entry name" value="Quinoprotein alcohol dehydrogenase-like"/>
    <property type="match status" value="1"/>
</dbReference>
<dbReference type="Gene3D" id="3.90.79.10">
    <property type="entry name" value="Nucleoside Triphosphate Pyrophosphohydrolase"/>
    <property type="match status" value="1"/>
</dbReference>
<dbReference type="Gene3D" id="1.10.260.40">
    <property type="entry name" value="lambda repressor-like DNA-binding domains"/>
    <property type="match status" value="1"/>
</dbReference>
<keyword evidence="10" id="KW-0408">Iron</keyword>
<dbReference type="InterPro" id="IPR001680">
    <property type="entry name" value="WD40_rpt"/>
</dbReference>
<evidence type="ECO:0000256" key="7">
    <source>
        <dbReference type="ARBA" id="ARBA00022723"/>
    </source>
</evidence>
<dbReference type="Pfam" id="PF00293">
    <property type="entry name" value="NUDIX"/>
    <property type="match status" value="1"/>
</dbReference>
<evidence type="ECO:0000256" key="3">
    <source>
        <dbReference type="ARBA" id="ARBA00008343"/>
    </source>
</evidence>
<dbReference type="Proteomes" id="UP001165080">
    <property type="component" value="Unassembled WGS sequence"/>
</dbReference>
<evidence type="ECO:0000256" key="4">
    <source>
        <dbReference type="ARBA" id="ARBA00012045"/>
    </source>
</evidence>
<name>A0A9W6C1T2_9CHLO</name>
<dbReference type="PROSITE" id="PS51462">
    <property type="entry name" value="NUDIX"/>
    <property type="match status" value="1"/>
</dbReference>
<evidence type="ECO:0000256" key="2">
    <source>
        <dbReference type="ARBA" id="ARBA00001966"/>
    </source>
</evidence>
<dbReference type="InterPro" id="IPR001387">
    <property type="entry name" value="Cro/C1-type_HTH"/>
</dbReference>
<evidence type="ECO:0000256" key="6">
    <source>
        <dbReference type="ARBA" id="ARBA00022485"/>
    </source>
</evidence>
<keyword evidence="14" id="KW-0853">WD repeat</keyword>
<dbReference type="InterPro" id="IPR010982">
    <property type="entry name" value="Lambda_DNA-bd_dom_sf"/>
</dbReference>
<evidence type="ECO:0000313" key="17">
    <source>
        <dbReference type="EMBL" id="GLC62333.1"/>
    </source>
</evidence>
<dbReference type="Pfam" id="PF00730">
    <property type="entry name" value="HhH-GPD"/>
    <property type="match status" value="1"/>
</dbReference>
<accession>A0A9W6C1T2</accession>
<dbReference type="InterPro" id="IPR011047">
    <property type="entry name" value="Quinoprotein_ADH-like_sf"/>
</dbReference>
<dbReference type="Pfam" id="PF20703">
    <property type="entry name" value="nSTAND1"/>
    <property type="match status" value="1"/>
</dbReference>
<keyword evidence="11" id="KW-0411">Iron-sulfur</keyword>
<evidence type="ECO:0000256" key="11">
    <source>
        <dbReference type="ARBA" id="ARBA00023014"/>
    </source>
</evidence>
<dbReference type="PANTHER" id="PTHR10359:SF18">
    <property type="entry name" value="ENDONUCLEASE III"/>
    <property type="match status" value="1"/>
</dbReference>
<dbReference type="GO" id="GO:0006285">
    <property type="term" value="P:base-excision repair, AP site formation"/>
    <property type="evidence" value="ECO:0007669"/>
    <property type="project" value="UniProtKB-ARBA"/>
</dbReference>
<proteinExistence type="inferred from homology"/>
<dbReference type="InterPro" id="IPR004036">
    <property type="entry name" value="Endonuclease-III-like_CS2"/>
</dbReference>
<keyword evidence="12" id="KW-0234">DNA repair</keyword>
<dbReference type="Gene3D" id="1.10.1670.10">
    <property type="entry name" value="Helix-hairpin-Helix base-excision DNA repair enzymes (C-terminal)"/>
    <property type="match status" value="1"/>
</dbReference>
<dbReference type="HAMAP" id="MF_00942">
    <property type="entry name" value="Nth"/>
    <property type="match status" value="1"/>
</dbReference>
<dbReference type="InterPro" id="IPR036322">
    <property type="entry name" value="WD40_repeat_dom_sf"/>
</dbReference>
<dbReference type="NCBIfam" id="TIGR01083">
    <property type="entry name" value="nth"/>
    <property type="match status" value="1"/>
</dbReference>
<dbReference type="GO" id="GO:0051539">
    <property type="term" value="F:4 iron, 4 sulfur cluster binding"/>
    <property type="evidence" value="ECO:0007669"/>
    <property type="project" value="UniProtKB-KW"/>
</dbReference>
<dbReference type="Pfam" id="PF13560">
    <property type="entry name" value="HTH_31"/>
    <property type="match status" value="1"/>
</dbReference>
<dbReference type="InterPro" id="IPR023170">
    <property type="entry name" value="HhH_base_excis_C"/>
</dbReference>
<evidence type="ECO:0000313" key="18">
    <source>
        <dbReference type="Proteomes" id="UP001165080"/>
    </source>
</evidence>
<dbReference type="PANTHER" id="PTHR10359">
    <property type="entry name" value="A/G-SPECIFIC ADENINE GLYCOSYLASE/ENDONUCLEASE III"/>
    <property type="match status" value="1"/>
</dbReference>
<dbReference type="EC" id="3.2.2.31" evidence="4"/>
<dbReference type="SUPFAM" id="SSF50978">
    <property type="entry name" value="WD40 repeat-like"/>
    <property type="match status" value="1"/>
</dbReference>
<feature type="domain" description="Nudix hydrolase" evidence="16">
    <location>
        <begin position="311"/>
        <end position="475"/>
    </location>
</feature>
<dbReference type="SMART" id="SM00525">
    <property type="entry name" value="FES"/>
    <property type="match status" value="1"/>
</dbReference>
<dbReference type="InterPro" id="IPR000445">
    <property type="entry name" value="HhH_motif"/>
</dbReference>
<dbReference type="SUPFAM" id="SSF55811">
    <property type="entry name" value="Nudix"/>
    <property type="match status" value="1"/>
</dbReference>
<dbReference type="EMBL" id="BRXU01000063">
    <property type="protein sequence ID" value="GLC62333.1"/>
    <property type="molecule type" value="Genomic_DNA"/>
</dbReference>
<dbReference type="GO" id="GO:0003906">
    <property type="term" value="F:DNA-(apurinic or apyrimidinic site) endonuclease activity"/>
    <property type="evidence" value="ECO:0007669"/>
    <property type="project" value="InterPro"/>
</dbReference>
<dbReference type="Gene3D" id="1.10.340.30">
    <property type="entry name" value="Hypothetical protein, domain 2"/>
    <property type="match status" value="1"/>
</dbReference>
<feature type="region of interest" description="Disordered" evidence="15">
    <location>
        <begin position="524"/>
        <end position="549"/>
    </location>
</feature>
<keyword evidence="18" id="KW-1185">Reference proteome</keyword>
<dbReference type="Pfam" id="PF00400">
    <property type="entry name" value="WD40"/>
    <property type="match status" value="2"/>
</dbReference>
<dbReference type="Pfam" id="PF00633">
    <property type="entry name" value="HHH"/>
    <property type="match status" value="1"/>
</dbReference>
<dbReference type="SUPFAM" id="SSF48150">
    <property type="entry name" value="DNA-glycosylase"/>
    <property type="match status" value="1"/>
</dbReference>
<evidence type="ECO:0000256" key="8">
    <source>
        <dbReference type="ARBA" id="ARBA00022763"/>
    </source>
</evidence>
<feature type="repeat" description="WD" evidence="14">
    <location>
        <begin position="1625"/>
        <end position="1650"/>
    </location>
</feature>
<dbReference type="Pfam" id="PF10576">
    <property type="entry name" value="EndIII_4Fe-2S"/>
    <property type="match status" value="1"/>
</dbReference>
<organism evidence="17 18">
    <name type="scientific">Pleodorina starrii</name>
    <dbReference type="NCBI Taxonomy" id="330485"/>
    <lineage>
        <taxon>Eukaryota</taxon>
        <taxon>Viridiplantae</taxon>
        <taxon>Chlorophyta</taxon>
        <taxon>core chlorophytes</taxon>
        <taxon>Chlorophyceae</taxon>
        <taxon>CS clade</taxon>
        <taxon>Chlamydomonadales</taxon>
        <taxon>Volvocaceae</taxon>
        <taxon>Pleodorina</taxon>
    </lineage>
</organism>
<keyword evidence="7" id="KW-0479">Metal-binding</keyword>
<dbReference type="InterPro" id="IPR004035">
    <property type="entry name" value="Endouclease-III_FeS-bd_BS"/>
</dbReference>
<protein>
    <recommendedName>
        <fullName evidence="5">Adenine DNA glycosylase</fullName>
        <ecNumber evidence="4">3.2.2.31</ecNumber>
    </recommendedName>
</protein>
<evidence type="ECO:0000259" key="16">
    <source>
        <dbReference type="PROSITE" id="PS51462"/>
    </source>
</evidence>
<comment type="cofactor">
    <cofactor evidence="2">
        <name>[4Fe-4S] cluster</name>
        <dbReference type="ChEBI" id="CHEBI:49883"/>
    </cofactor>
</comment>
<keyword evidence="8" id="KW-0227">DNA damage</keyword>
<keyword evidence="13" id="KW-0326">Glycosidase</keyword>
<evidence type="ECO:0000256" key="9">
    <source>
        <dbReference type="ARBA" id="ARBA00022801"/>
    </source>
</evidence>
<dbReference type="InterPro" id="IPR003651">
    <property type="entry name" value="Endonuclease3_FeS-loop_motif"/>
</dbReference>
<dbReference type="SMART" id="SM00478">
    <property type="entry name" value="ENDO3c"/>
    <property type="match status" value="1"/>
</dbReference>
<dbReference type="CDD" id="cd03426">
    <property type="entry name" value="NUDIX_CoAse_Nudt7"/>
    <property type="match status" value="1"/>
</dbReference>
<evidence type="ECO:0000256" key="13">
    <source>
        <dbReference type="ARBA" id="ARBA00023295"/>
    </source>
</evidence>
<dbReference type="Gene3D" id="2.130.10.10">
    <property type="entry name" value="YVTN repeat-like/Quinoprotein amine dehydrogenase"/>
    <property type="match status" value="2"/>
</dbReference>
<reference evidence="17 18" key="1">
    <citation type="journal article" date="2023" name="Commun. Biol.">
        <title>Reorganization of the ancestral sex-determining regions during the evolution of trioecy in Pleodorina starrii.</title>
        <authorList>
            <person name="Takahashi K."/>
            <person name="Suzuki S."/>
            <person name="Kawai-Toyooka H."/>
            <person name="Yamamoto K."/>
            <person name="Hamaji T."/>
            <person name="Ootsuki R."/>
            <person name="Yamaguchi H."/>
            <person name="Kawachi M."/>
            <person name="Higashiyama T."/>
            <person name="Nozaki H."/>
        </authorList>
    </citation>
    <scope>NUCLEOTIDE SEQUENCE [LARGE SCALE GENOMIC DNA]</scope>
    <source>
        <strain evidence="17 18">NIES-4479</strain>
    </source>
</reference>
<dbReference type="InterPro" id="IPR027417">
    <property type="entry name" value="P-loop_NTPase"/>
</dbReference>
<gene>
    <name evidence="17" type="primary">PLESTB003313</name>
    <name evidence="17" type="ORF">PLESTB_001872000</name>
</gene>
<dbReference type="SUPFAM" id="SSF47413">
    <property type="entry name" value="lambda repressor-like DNA-binding domains"/>
    <property type="match status" value="1"/>
</dbReference>
<evidence type="ECO:0000256" key="12">
    <source>
        <dbReference type="ARBA" id="ARBA00023204"/>
    </source>
</evidence>
<keyword evidence="9" id="KW-0378">Hydrolase</keyword>
<dbReference type="CDD" id="cd00093">
    <property type="entry name" value="HTH_XRE"/>
    <property type="match status" value="1"/>
</dbReference>
<evidence type="ECO:0000256" key="14">
    <source>
        <dbReference type="PROSITE-ProRule" id="PRU00221"/>
    </source>
</evidence>
<sequence>MVPTAVPRPPAHLRVVDPAKARAGAARRRRTGAPESPLALKRRARRINAVLAEAYPYAVAELDFRSPYELLVATVLSAQTTDVRVNATTPRLFAACPTPRALAEADEAEIQEIIRPLGFYRAKTRAIRNLAQKIVDDHDGEVPGRLEDLVTLPGVGRKTANVVLGNAFGIPGITVDTHFGRLARRFGWTAEEDPVKVERDVAALFDPRDWTDLSQRLVYHGRRICHSRRPACGVCPVADLCPSYGEGPTDTAQAAALLKYEFAPGREELLELFLAGRSRAQLQADGWPLSSGRQLRMEDREPWRIGQIDENYRRSAVLILFGALDDLPSRAAEHAEGVGRDLDVLLVQRAATLRSHPGQVAFPGGRLDPEDGDLHEVLSVPGGEVSAAHVRAAVREAEEETGLDPHGVEVLGALAPVPLPVSNHLVTPVLGWWRDVSPVDVVDHAESSLVFRVPVLDLIDPANRHTATVTRGRQTYRSPAFTVPVPGTASTVTVWGFTGVLLDRVLTALGWAVPWDTGRDLPAPLVPRAHDPPRRLPVASPPPGPERPRLAEQLSAARRRRGLSVRALAASCRLPASTIQGWLSGAHLPGPALREEFTALLDALGLTDERPAELWWEDVNRSRTPVRPDSTPYVGLRSYRPEDETHFFGRTAEVAVLGERVVRLVDAGGPRILAVVGASGAGKSSLLGAGLLGRLRAEGGPLHGWSAVATTPGLDPVRRLEDAVAATPDLLVVDQLEELWTGAREAEEPGRFLDRLAAASRDRVVVVGLRADFFGTASRHAELRTALERPVLLGALTREQLERIVVGPAEAVGARVSPDLVGVILRDVAPRGTEAGVGLLPMLSQAMLGTWEHARTRELTVADYHAAGGITEAVERRAEEVHARLGPREREVARAVFLRLVRVVGTGTSATVVRTPVLREELPEGGAAVVEEFARARLLTIDRDEIQLSHEALLDHWSRLSRWIEDSRRDLYVRQQLQRATQMWLANDRDPLALIPLGQLASFRDWTGDPRQQALLSSAEREYLAESERHYEDALERQKRSAREIERRGHVALVLLALAVCAAVVAGALGVRAERFQTVAETARDEALSRQTALEASRIRGESPNLASQLSLAAYRMAPTREGTSALIDATAVNAPERWLGPDGASRLAALDDGSVVARAAGDGLLSVWRDSDRLAENREDLAVVDGAPGLSDVDLLAVDGRVLAAVGGLGHVSLWDVTGAPARRLAGLDVGAGTPVNAVVLSPDGRQLLAGGRGEVLRWSIEDPGAPAPLPALALGEDADVLALAAAPDGTVYAGGTSGEITRYATDGARAQRLDPVPTGRVVRALDLADDGARLAAGLSARELRLYDVEGERVSRSGTLTDFGSWISDVSFTPDGEAVVAASFDQNAYVHRLSDLARIDSLPTAARVTSALRVGERVLTTSQDGTTRAWDRRGPVIHRQGEPVYQLSVDRQHTVLSAVGVGPDVVSLFDLSGEDPRPLPSPEAPPGETLWYAGAVAPDASLVAGGTEDGDVLVWPLDGGRPEEPERAAAIEAGITGADVTTDAGTIAAWSEVGSEIALLRRGPEAPLRRVATIPVPGTEAARFDADSTLFAAADDTNGVELWDVSDPAAPRRAAGLALDSVATSIAFSPVADLLAVGTEAGRVRLWDVADPSDPHPVGETSDALSSVKGLQFSADGTLLAGASGDKFVWMWTVGAADLDVYAALSASGDRMNDVRFVGDRLVATGDDGVVRSWLVRAEDAVEAVCANRGDPITEDEWRRHVTGAPYRDLC</sequence>
<dbReference type="FunFam" id="1.10.340.30:FF:000001">
    <property type="entry name" value="Endonuclease III"/>
    <property type="match status" value="1"/>
</dbReference>
<dbReference type="PROSITE" id="PS50082">
    <property type="entry name" value="WD_REPEATS_2"/>
    <property type="match status" value="1"/>
</dbReference>
<dbReference type="GO" id="GO:0000703">
    <property type="term" value="F:oxidized pyrimidine nucleobase lesion DNA N-glycosylase activity"/>
    <property type="evidence" value="ECO:0007669"/>
    <property type="project" value="UniProtKB-ARBA"/>
</dbReference>
<comment type="catalytic activity">
    <reaction evidence="1">
        <text>Hydrolyzes free adenine bases from 7,8-dihydro-8-oxoguanine:adenine mismatched double-stranded DNA, leaving an apurinic site.</text>
        <dbReference type="EC" id="3.2.2.31"/>
    </reaction>
</comment>
<dbReference type="InterPro" id="IPR045121">
    <property type="entry name" value="CoAse"/>
</dbReference>
<dbReference type="CDD" id="cd00056">
    <property type="entry name" value="ENDO3c"/>
    <property type="match status" value="1"/>
</dbReference>
<keyword evidence="6" id="KW-0004">4Fe-4S</keyword>
<dbReference type="GO" id="GO:0010945">
    <property type="term" value="F:coenzyme A diphosphatase activity"/>
    <property type="evidence" value="ECO:0007669"/>
    <property type="project" value="InterPro"/>
</dbReference>
<evidence type="ECO:0000256" key="15">
    <source>
        <dbReference type="SAM" id="MobiDB-lite"/>
    </source>
</evidence>
<dbReference type="InterPro" id="IPR049052">
    <property type="entry name" value="nSTAND1"/>
</dbReference>
<comment type="similarity">
    <text evidence="3">Belongs to the Nth/MutY family.</text>
</comment>
<evidence type="ECO:0000256" key="1">
    <source>
        <dbReference type="ARBA" id="ARBA00000843"/>
    </source>
</evidence>
<evidence type="ECO:0000256" key="10">
    <source>
        <dbReference type="ARBA" id="ARBA00023004"/>
    </source>
</evidence>